<feature type="transmembrane region" description="Helical" evidence="6">
    <location>
        <begin position="375"/>
        <end position="396"/>
    </location>
</feature>
<dbReference type="PANTHER" id="PTHR30250">
    <property type="entry name" value="PST FAMILY PREDICTED COLANIC ACID TRANSPORTER"/>
    <property type="match status" value="1"/>
</dbReference>
<reference evidence="7" key="1">
    <citation type="submission" date="2018-06" db="EMBL/GenBank/DDBJ databases">
        <authorList>
            <consortium name="Pathogen Informatics"/>
            <person name="Doyle S."/>
        </authorList>
    </citation>
    <scope>NUCLEOTIDE SEQUENCE [LARGE SCALE GENOMIC DNA]</scope>
    <source>
        <strain evidence="7">NCTC11063</strain>
    </source>
</reference>
<feature type="transmembrane region" description="Helical" evidence="6">
    <location>
        <begin position="80"/>
        <end position="103"/>
    </location>
</feature>
<proteinExistence type="predicted"/>
<dbReference type="EMBL" id="UHFT01000001">
    <property type="protein sequence ID" value="SUN81031.1"/>
    <property type="molecule type" value="Genomic_DNA"/>
</dbReference>
<feature type="transmembrane region" description="Helical" evidence="6">
    <location>
        <begin position="281"/>
        <end position="300"/>
    </location>
</feature>
<feature type="transmembrane region" description="Helical" evidence="6">
    <location>
        <begin position="162"/>
        <end position="184"/>
    </location>
</feature>
<comment type="subcellular location">
    <subcellularLocation>
        <location evidence="1">Cell membrane</location>
        <topology evidence="1">Multi-pass membrane protein</topology>
    </subcellularLocation>
</comment>
<evidence type="ECO:0000313" key="7">
    <source>
        <dbReference type="EMBL" id="SUN81031.1"/>
    </source>
</evidence>
<dbReference type="PANTHER" id="PTHR30250:SF11">
    <property type="entry name" value="O-ANTIGEN TRANSPORTER-RELATED"/>
    <property type="match status" value="1"/>
</dbReference>
<keyword evidence="3 6" id="KW-0812">Transmembrane</keyword>
<dbReference type="InterPro" id="IPR050833">
    <property type="entry name" value="Poly_Biosynth_Transport"/>
</dbReference>
<feature type="transmembrane region" description="Helical" evidence="6">
    <location>
        <begin position="241"/>
        <end position="260"/>
    </location>
</feature>
<feature type="transmembrane region" description="Helical" evidence="6">
    <location>
        <begin position="137"/>
        <end position="156"/>
    </location>
</feature>
<dbReference type="RefSeq" id="WP_115263549.1">
    <property type="nucleotide sequence ID" value="NZ_UHFT01000001.1"/>
</dbReference>
<dbReference type="Proteomes" id="UP000255236">
    <property type="component" value="Unassembled WGS sequence"/>
</dbReference>
<keyword evidence="8" id="KW-1185">Reference proteome</keyword>
<sequence>MKILKNYAYNFSYQLLVIILPILTTPYVTRIFSSEDLGTYGYFNSIVTYFILLATLGVANYGTKEVSANRKNIQPTFWGIYSLQVVAAFISIILYLLLCWSVPSMQNPVAYILGLSLLSKGLDISWLFQGLEDFRKITIRNITVKLLGILSIFLFVKTPNDLYLYVFLLTGFELLGQLSMWLPAKEFIGKPHFDVVHAKEHLKPVILLFLPQIAISLYVTLDRTMLGALSSTKDVGIYDQALKIINILLTIVTSLGSVMLPRVSSLLSSGDYKAVNKMHEMSFLIYNLIIFPIIAGMLIVNKDFVNFFLWKDFQEARVAIDIMIARMFFIGWTNIMGIQILIPHNKNREFMLSTTIPAFVSVGLNLLLIPSLGFIGASITSVLTEALVWVIQYYYTRSYLKEVPILSSMLKIILSSSLMYIILLLLQPLLKFSSVVNVGIYGILGAVFYISFILVFRVVNIKELKEQFLKK</sequence>
<dbReference type="Pfam" id="PF01943">
    <property type="entry name" value="Polysacc_synt"/>
    <property type="match status" value="1"/>
</dbReference>
<evidence type="ECO:0000256" key="2">
    <source>
        <dbReference type="ARBA" id="ARBA00022475"/>
    </source>
</evidence>
<accession>A0A380L6M0</accession>
<feature type="transmembrane region" description="Helical" evidence="6">
    <location>
        <begin position="320"/>
        <end position="338"/>
    </location>
</feature>
<organism evidence="7 8">
    <name type="scientific">Streptococcus milleri</name>
    <dbReference type="NCBI Taxonomy" id="33040"/>
    <lineage>
        <taxon>Bacteria</taxon>
        <taxon>Bacillati</taxon>
        <taxon>Bacillota</taxon>
        <taxon>Bacilli</taxon>
        <taxon>Lactobacillales</taxon>
        <taxon>Streptococcaceae</taxon>
        <taxon>Streptococcus</taxon>
    </lineage>
</organism>
<keyword evidence="5 6" id="KW-0472">Membrane</keyword>
<name>A0A380L6M0_9STRE</name>
<evidence type="ECO:0000256" key="6">
    <source>
        <dbReference type="SAM" id="Phobius"/>
    </source>
</evidence>
<evidence type="ECO:0000256" key="4">
    <source>
        <dbReference type="ARBA" id="ARBA00022989"/>
    </source>
</evidence>
<feature type="transmembrane region" description="Helical" evidence="6">
    <location>
        <begin position="40"/>
        <end position="59"/>
    </location>
</feature>
<protein>
    <submittedName>
        <fullName evidence="7">Flippase</fullName>
    </submittedName>
</protein>
<feature type="transmembrane region" description="Helical" evidence="6">
    <location>
        <begin position="7"/>
        <end position="28"/>
    </location>
</feature>
<keyword evidence="2" id="KW-1003">Cell membrane</keyword>
<feature type="transmembrane region" description="Helical" evidence="6">
    <location>
        <begin position="205"/>
        <end position="221"/>
    </location>
</feature>
<evidence type="ECO:0000256" key="3">
    <source>
        <dbReference type="ARBA" id="ARBA00022692"/>
    </source>
</evidence>
<comment type="caution">
    <text evidence="7">The sequence shown here is derived from an EMBL/GenBank/DDBJ whole genome shotgun (WGS) entry which is preliminary data.</text>
</comment>
<dbReference type="CDD" id="cd13128">
    <property type="entry name" value="MATE_Wzx_like"/>
    <property type="match status" value="1"/>
</dbReference>
<evidence type="ECO:0000256" key="5">
    <source>
        <dbReference type="ARBA" id="ARBA00023136"/>
    </source>
</evidence>
<gene>
    <name evidence="7" type="primary">wzx</name>
    <name evidence="7" type="ORF">NCTC11063_01777</name>
</gene>
<feature type="transmembrane region" description="Helical" evidence="6">
    <location>
        <begin position="438"/>
        <end position="459"/>
    </location>
</feature>
<dbReference type="AlphaFoldDB" id="A0A380L6M0"/>
<evidence type="ECO:0000313" key="8">
    <source>
        <dbReference type="Proteomes" id="UP000255236"/>
    </source>
</evidence>
<dbReference type="GO" id="GO:0005886">
    <property type="term" value="C:plasma membrane"/>
    <property type="evidence" value="ECO:0007669"/>
    <property type="project" value="UniProtKB-SubCell"/>
</dbReference>
<evidence type="ECO:0000256" key="1">
    <source>
        <dbReference type="ARBA" id="ARBA00004651"/>
    </source>
</evidence>
<feature type="transmembrane region" description="Helical" evidence="6">
    <location>
        <begin position="408"/>
        <end position="426"/>
    </location>
</feature>
<dbReference type="InterPro" id="IPR002797">
    <property type="entry name" value="Polysacc_synth"/>
</dbReference>
<keyword evidence="4 6" id="KW-1133">Transmembrane helix</keyword>